<evidence type="ECO:0000313" key="2">
    <source>
        <dbReference type="EMBL" id="CAB4168560.1"/>
    </source>
</evidence>
<evidence type="ECO:0000313" key="4">
    <source>
        <dbReference type="EMBL" id="CAB4205380.1"/>
    </source>
</evidence>
<proteinExistence type="predicted"/>
<dbReference type="EMBL" id="LR797357">
    <property type="protein sequence ID" value="CAB4205380.1"/>
    <property type="molecule type" value="Genomic_DNA"/>
</dbReference>
<protein>
    <submittedName>
        <fullName evidence="2">Uncharacterized protein</fullName>
    </submittedName>
</protein>
<accession>A0A6J5P9L1</accession>
<organism evidence="2">
    <name type="scientific">uncultured Caudovirales phage</name>
    <dbReference type="NCBI Taxonomy" id="2100421"/>
    <lineage>
        <taxon>Viruses</taxon>
        <taxon>Duplodnaviria</taxon>
        <taxon>Heunggongvirae</taxon>
        <taxon>Uroviricota</taxon>
        <taxon>Caudoviricetes</taxon>
        <taxon>Peduoviridae</taxon>
        <taxon>Maltschvirus</taxon>
        <taxon>Maltschvirus maltsch</taxon>
    </lineage>
</organism>
<evidence type="ECO:0000313" key="1">
    <source>
        <dbReference type="EMBL" id="CAB4167170.1"/>
    </source>
</evidence>
<reference evidence="2" key="1">
    <citation type="submission" date="2020-05" db="EMBL/GenBank/DDBJ databases">
        <authorList>
            <person name="Chiriac C."/>
            <person name="Salcher M."/>
            <person name="Ghai R."/>
            <person name="Kavagutti S V."/>
        </authorList>
    </citation>
    <scope>NUCLEOTIDE SEQUENCE</scope>
</reference>
<name>A0A6J5P9L1_9CAUD</name>
<dbReference type="EMBL" id="LR796816">
    <property type="protein sequence ID" value="CAB4167170.1"/>
    <property type="molecule type" value="Genomic_DNA"/>
</dbReference>
<dbReference type="EMBL" id="LR796826">
    <property type="protein sequence ID" value="CAB4168560.1"/>
    <property type="molecule type" value="Genomic_DNA"/>
</dbReference>
<dbReference type="EMBL" id="LR797251">
    <property type="protein sequence ID" value="CAB4196404.1"/>
    <property type="molecule type" value="Genomic_DNA"/>
</dbReference>
<gene>
    <name evidence="3" type="ORF">UFOVP1292_8</name>
    <name evidence="4" type="ORF">UFOVP1411_82</name>
    <name evidence="1" type="ORF">UFOVP859_4</name>
    <name evidence="2" type="ORF">UFOVP882_86</name>
</gene>
<sequence>MLKYVAKRVLVDGVHQWVTVREECGQQEPQSKVEENKTPYSGYSYYGVWEDND</sequence>
<evidence type="ECO:0000313" key="3">
    <source>
        <dbReference type="EMBL" id="CAB4196404.1"/>
    </source>
</evidence>